<reference evidence="7 8" key="1">
    <citation type="submission" date="2018-06" db="EMBL/GenBank/DDBJ databases">
        <title>Genomic Encyclopedia of Archaeal and Bacterial Type Strains, Phase II (KMG-II): from individual species to whole genera.</title>
        <authorList>
            <person name="Goeker M."/>
        </authorList>
    </citation>
    <scope>NUCLEOTIDE SEQUENCE [LARGE SCALE GENOMIC DNA]</scope>
    <source>
        <strain evidence="7 8">DSM 13087</strain>
    </source>
</reference>
<evidence type="ECO:0000256" key="4">
    <source>
        <dbReference type="PROSITE-ProRule" id="PRU01100"/>
    </source>
</evidence>
<evidence type="ECO:0000256" key="3">
    <source>
        <dbReference type="ARBA" id="ARBA00023295"/>
    </source>
</evidence>
<protein>
    <submittedName>
        <fullName evidence="7">Endoglucanase</fullName>
    </submittedName>
</protein>
<evidence type="ECO:0000256" key="1">
    <source>
        <dbReference type="ARBA" id="ARBA00007754"/>
    </source>
</evidence>
<feature type="active site" description="Proton donor" evidence="4">
    <location>
        <position position="146"/>
    </location>
</feature>
<feature type="signal peptide" evidence="5">
    <location>
        <begin position="1"/>
        <end position="40"/>
    </location>
</feature>
<dbReference type="Gene3D" id="3.20.20.80">
    <property type="entry name" value="Glycosidases"/>
    <property type="match status" value="1"/>
</dbReference>
<proteinExistence type="inferred from homology"/>
<evidence type="ECO:0000259" key="6">
    <source>
        <dbReference type="PROSITE" id="PS51764"/>
    </source>
</evidence>
<evidence type="ECO:0000256" key="2">
    <source>
        <dbReference type="ARBA" id="ARBA00022801"/>
    </source>
</evidence>
<feature type="domain" description="GH26" evidence="6">
    <location>
        <begin position="15"/>
        <end position="308"/>
    </location>
</feature>
<dbReference type="STRING" id="121821.GCA_001870675_00257"/>
<dbReference type="InterPro" id="IPR022790">
    <property type="entry name" value="GH26_dom"/>
</dbReference>
<comment type="caution">
    <text evidence="7">The sequence shown here is derived from an EMBL/GenBank/DDBJ whole genome shotgun (WGS) entry which is preliminary data.</text>
</comment>
<keyword evidence="5" id="KW-0732">Signal</keyword>
<dbReference type="RefSeq" id="WP_245735435.1">
    <property type="nucleotide sequence ID" value="NZ_MEHT01000001.1"/>
</dbReference>
<dbReference type="PROSITE" id="PS51764">
    <property type="entry name" value="GH26"/>
    <property type="match status" value="1"/>
</dbReference>
<feature type="chain" id="PRO_5016136831" evidence="5">
    <location>
        <begin position="41"/>
        <end position="308"/>
    </location>
</feature>
<evidence type="ECO:0000313" key="7">
    <source>
        <dbReference type="EMBL" id="PZX45906.1"/>
    </source>
</evidence>
<dbReference type="EMBL" id="QKZQ01000005">
    <property type="protein sequence ID" value="PZX45906.1"/>
    <property type="molecule type" value="Genomic_DNA"/>
</dbReference>
<name>A0A2W7QES7_9RHOB</name>
<gene>
    <name evidence="7" type="ORF">LY56_01469</name>
</gene>
<dbReference type="PANTHER" id="PTHR40079:SF4">
    <property type="entry name" value="GH26 DOMAIN-CONTAINING PROTEIN-RELATED"/>
    <property type="match status" value="1"/>
</dbReference>
<dbReference type="AlphaFoldDB" id="A0A2W7QES7"/>
<sequence>MKILLSTIHPCRGDPVTGMAPKVTSAAIAGLLLAAGSALAAPPGTTIFGVYDPEGSFAADPEVSIEHVFLPWEGVDLDTLHTADEYIRQRNRSMLVTIEPWVWGAPYEAETLRRDVLAGRHDATMRRVCTVLGTLESPVTVRWAHEMDNPNGHFPWSMWNPEDHIAAYRRMVEVCRSVAPDLSFMWSPAGEEGLEPYFPGEDVVDVIGLSVFGAQEFQRLHLGGEQSFTEVLAPRYNRVSDFGKPIMVAELGFVGDRAYMDEWFNTVRQTEDRFPELTAVIYFNSQEVWPWPHDFGLPDWRNSAQRPE</sequence>
<dbReference type="SUPFAM" id="SSF51445">
    <property type="entry name" value="(Trans)glycosidases"/>
    <property type="match status" value="1"/>
</dbReference>
<keyword evidence="2 4" id="KW-0378">Hydrolase</keyword>
<comment type="similarity">
    <text evidence="1 4">Belongs to the glycosyl hydrolase 26 family.</text>
</comment>
<evidence type="ECO:0000256" key="5">
    <source>
        <dbReference type="SAM" id="SignalP"/>
    </source>
</evidence>
<dbReference type="Proteomes" id="UP000249364">
    <property type="component" value="Unassembled WGS sequence"/>
</dbReference>
<evidence type="ECO:0000313" key="8">
    <source>
        <dbReference type="Proteomes" id="UP000249364"/>
    </source>
</evidence>
<keyword evidence="3 4" id="KW-0326">Glycosidase</keyword>
<organism evidence="7 8">
    <name type="scientific">Roseinatronobacter thiooxidans</name>
    <dbReference type="NCBI Taxonomy" id="121821"/>
    <lineage>
        <taxon>Bacteria</taxon>
        <taxon>Pseudomonadati</taxon>
        <taxon>Pseudomonadota</taxon>
        <taxon>Alphaproteobacteria</taxon>
        <taxon>Rhodobacterales</taxon>
        <taxon>Paracoccaceae</taxon>
        <taxon>Roseinatronobacter</taxon>
    </lineage>
</organism>
<dbReference type="GO" id="GO:0006080">
    <property type="term" value="P:substituted mannan metabolic process"/>
    <property type="evidence" value="ECO:0007669"/>
    <property type="project" value="InterPro"/>
</dbReference>
<dbReference type="PANTHER" id="PTHR40079">
    <property type="entry name" value="MANNAN ENDO-1,4-BETA-MANNOSIDASE E-RELATED"/>
    <property type="match status" value="1"/>
</dbReference>
<dbReference type="InterPro" id="IPR017853">
    <property type="entry name" value="GH"/>
</dbReference>
<dbReference type="InterPro" id="IPR000805">
    <property type="entry name" value="Glyco_hydro_26"/>
</dbReference>
<keyword evidence="8" id="KW-1185">Reference proteome</keyword>
<dbReference type="GO" id="GO:0016985">
    <property type="term" value="F:mannan endo-1,4-beta-mannosidase activity"/>
    <property type="evidence" value="ECO:0007669"/>
    <property type="project" value="InterPro"/>
</dbReference>
<feature type="active site" description="Nucleophile" evidence="4">
    <location>
        <position position="250"/>
    </location>
</feature>
<accession>A0A2W7QES7</accession>